<evidence type="ECO:0000256" key="3">
    <source>
        <dbReference type="ARBA" id="ARBA00022777"/>
    </source>
</evidence>
<dbReference type="STRING" id="36842.SAMN02194393_02608"/>
<dbReference type="GO" id="GO:0004788">
    <property type="term" value="F:thiamine diphosphokinase activity"/>
    <property type="evidence" value="ECO:0007669"/>
    <property type="project" value="InterPro"/>
</dbReference>
<dbReference type="EMBL" id="FUZT01000006">
    <property type="protein sequence ID" value="SKC72376.1"/>
    <property type="molecule type" value="Genomic_DNA"/>
</dbReference>
<evidence type="ECO:0000256" key="5">
    <source>
        <dbReference type="SAM" id="Phobius"/>
    </source>
</evidence>
<evidence type="ECO:0000256" key="1">
    <source>
        <dbReference type="ARBA" id="ARBA00022679"/>
    </source>
</evidence>
<dbReference type="NCBIfam" id="NF040608">
    <property type="entry name" value="division_SteA"/>
    <property type="match status" value="1"/>
</dbReference>
<protein>
    <submittedName>
        <fullName evidence="7">Uncharacterized membrane-anchored protein</fullName>
    </submittedName>
</protein>
<evidence type="ECO:0000256" key="4">
    <source>
        <dbReference type="ARBA" id="ARBA00022840"/>
    </source>
</evidence>
<reference evidence="7 8" key="1">
    <citation type="submission" date="2017-02" db="EMBL/GenBank/DDBJ databases">
        <authorList>
            <person name="Peterson S.W."/>
        </authorList>
    </citation>
    <scope>NUCLEOTIDE SEQUENCE [LARGE SCALE GENOMIC DNA]</scope>
    <source>
        <strain evidence="7 8">M1</strain>
    </source>
</reference>
<accession>A0A1T5L8K4</accession>
<dbReference type="OrthoDB" id="9804377at2"/>
<evidence type="ECO:0000313" key="8">
    <source>
        <dbReference type="Proteomes" id="UP000190285"/>
    </source>
</evidence>
<evidence type="ECO:0000256" key="2">
    <source>
        <dbReference type="ARBA" id="ARBA00022741"/>
    </source>
</evidence>
<keyword evidence="1" id="KW-0808">Transferase</keyword>
<dbReference type="GO" id="GO:0005524">
    <property type="term" value="F:ATP binding"/>
    <property type="evidence" value="ECO:0007669"/>
    <property type="project" value="UniProtKB-KW"/>
</dbReference>
<dbReference type="Gene3D" id="3.40.50.10240">
    <property type="entry name" value="Thiamin pyrophosphokinase, catalytic domain"/>
    <property type="match status" value="1"/>
</dbReference>
<dbReference type="AlphaFoldDB" id="A0A1T5L8K4"/>
<feature type="transmembrane region" description="Helical" evidence="5">
    <location>
        <begin position="333"/>
        <end position="356"/>
    </location>
</feature>
<name>A0A1T5L8K4_9FIRM</name>
<keyword evidence="2" id="KW-0547">Nucleotide-binding</keyword>
<dbReference type="InterPro" id="IPR047795">
    <property type="entry name" value="Put_SteA-like"/>
</dbReference>
<keyword evidence="4" id="KW-0067">ATP-binding</keyword>
<dbReference type="InterPro" id="IPR022215">
    <property type="entry name" value="SteA-like_C"/>
</dbReference>
<dbReference type="SUPFAM" id="SSF63999">
    <property type="entry name" value="Thiamin pyrophosphokinase, catalytic domain"/>
    <property type="match status" value="1"/>
</dbReference>
<sequence>MFIEAIVKKDIKTKNLVKRLNPGEVALIKHRDIDEVAARSLVEKRPKAIINTSKSISGKYPNRGPDILLKAGIAIIDIDNEEVFDLISENNTIKLLNNEIYIDNKYIGKGEILTKEIIEKKTNEAKKNLGIVLEDFIENTLKYAKREKNLILGNLSIPDINFKIKNRHVLIVVRGKDYKEDLLAIKTYINEVKPVLIGVDGGGDALLEFGYTPDIVIGDMDSVSDNCLKKCKEIVVHAYSDGRAPGVRRIKEQGLKYKLFPAPGTSEDIAMLLAFEKGADFIVAVGSHTNMIDFLEKGRKGMASTFLVRLKIGSKLIDAKGVNKLYKERIKPIHLFSVFISSLIPIIIIGMCSPLSNQIIKLFQIRLKLLYELRRILW</sequence>
<keyword evidence="5" id="KW-0812">Transmembrane</keyword>
<keyword evidence="5" id="KW-1133">Transmembrane helix</keyword>
<feature type="domain" description="SteA-like C-terminal" evidence="6">
    <location>
        <begin position="320"/>
        <end position="370"/>
    </location>
</feature>
<keyword evidence="5" id="KW-0472">Membrane</keyword>
<dbReference type="InterPro" id="IPR036759">
    <property type="entry name" value="TPK_catalytic_sf"/>
</dbReference>
<dbReference type="Pfam" id="PF12555">
    <property type="entry name" value="SteA-like_C"/>
    <property type="match status" value="1"/>
</dbReference>
<evidence type="ECO:0000313" key="7">
    <source>
        <dbReference type="EMBL" id="SKC72376.1"/>
    </source>
</evidence>
<keyword evidence="3" id="KW-0418">Kinase</keyword>
<evidence type="ECO:0000259" key="6">
    <source>
        <dbReference type="Pfam" id="PF12555"/>
    </source>
</evidence>
<dbReference type="GO" id="GO:0009229">
    <property type="term" value="P:thiamine diphosphate biosynthetic process"/>
    <property type="evidence" value="ECO:0007669"/>
    <property type="project" value="InterPro"/>
</dbReference>
<gene>
    <name evidence="7" type="ORF">SAMN02194393_02608</name>
</gene>
<dbReference type="GO" id="GO:0016301">
    <property type="term" value="F:kinase activity"/>
    <property type="evidence" value="ECO:0007669"/>
    <property type="project" value="UniProtKB-KW"/>
</dbReference>
<dbReference type="RefSeq" id="WP_079492134.1">
    <property type="nucleotide sequence ID" value="NZ_FUZT01000006.1"/>
</dbReference>
<organism evidence="7 8">
    <name type="scientific">Maledivibacter halophilus</name>
    <dbReference type="NCBI Taxonomy" id="36842"/>
    <lineage>
        <taxon>Bacteria</taxon>
        <taxon>Bacillati</taxon>
        <taxon>Bacillota</taxon>
        <taxon>Clostridia</taxon>
        <taxon>Peptostreptococcales</taxon>
        <taxon>Caminicellaceae</taxon>
        <taxon>Maledivibacter</taxon>
    </lineage>
</organism>
<dbReference type="Proteomes" id="UP000190285">
    <property type="component" value="Unassembled WGS sequence"/>
</dbReference>
<keyword evidence="8" id="KW-1185">Reference proteome</keyword>
<proteinExistence type="predicted"/>